<proteinExistence type="predicted"/>
<dbReference type="OrthoDB" id="9792534at2"/>
<protein>
    <submittedName>
        <fullName evidence="2">Beta-carotene ketolase</fullName>
    </submittedName>
</protein>
<organism evidence="2 3">
    <name type="scientific">Bradymonas sediminis</name>
    <dbReference type="NCBI Taxonomy" id="1548548"/>
    <lineage>
        <taxon>Bacteria</taxon>
        <taxon>Deltaproteobacteria</taxon>
        <taxon>Bradymonadales</taxon>
        <taxon>Bradymonadaceae</taxon>
        <taxon>Bradymonas</taxon>
    </lineage>
</organism>
<feature type="domain" description="Fatty acid desaturase" evidence="1">
    <location>
        <begin position="138"/>
        <end position="236"/>
    </location>
</feature>
<evidence type="ECO:0000313" key="2">
    <source>
        <dbReference type="EMBL" id="AWV88401.1"/>
    </source>
</evidence>
<dbReference type="Pfam" id="PF00487">
    <property type="entry name" value="FA_desaturase"/>
    <property type="match status" value="1"/>
</dbReference>
<dbReference type="GO" id="GO:0006629">
    <property type="term" value="P:lipid metabolic process"/>
    <property type="evidence" value="ECO:0007669"/>
    <property type="project" value="InterPro"/>
</dbReference>
<dbReference type="AlphaFoldDB" id="A0A2Z4FHD2"/>
<dbReference type="Proteomes" id="UP000249799">
    <property type="component" value="Chromosome"/>
</dbReference>
<evidence type="ECO:0000259" key="1">
    <source>
        <dbReference type="Pfam" id="PF00487"/>
    </source>
</evidence>
<dbReference type="RefSeq" id="WP_111332110.1">
    <property type="nucleotide sequence ID" value="NZ_CP030032.1"/>
</dbReference>
<gene>
    <name evidence="2" type="ORF">DN745_03185</name>
</gene>
<evidence type="ECO:0000313" key="3">
    <source>
        <dbReference type="Proteomes" id="UP000249799"/>
    </source>
</evidence>
<dbReference type="KEGG" id="bsed:DN745_03185"/>
<reference evidence="2 3" key="1">
    <citation type="submission" date="2018-06" db="EMBL/GenBank/DDBJ databases">
        <title>Lujinxingia sediminis gen. nov. sp. nov., a new facultative anaerobic member of the class Deltaproteobacteria, and proposal of Lujinxingaceae fam. nov.</title>
        <authorList>
            <person name="Guo L.-Y."/>
            <person name="Li C.-M."/>
            <person name="Wang S."/>
            <person name="Du Z.-J."/>
        </authorList>
    </citation>
    <scope>NUCLEOTIDE SEQUENCE [LARGE SCALE GENOMIC DNA]</scope>
    <source>
        <strain evidence="2 3">FA350</strain>
    </source>
</reference>
<accession>A0A2Z4FHD2</accession>
<sequence length="241" mass="27616">MSPTLKTSITGVSIATAIVAMWSLGLVALLQVDLSLTALWWIPAAIVGQTFLYTGLFITAHDAMHGTVCPSNPGFNRLIGRVTVLLYALFSYKTLYEKHHAHHEHPVSDDDPDFHHPDNDRFWPWYLSFLLEYVTVWQIIGMAAVYNILLHLVGVSAMNLNLFWVMPSLLSTVQLFYFGTYLPHRGPKADFGDAYHARSNDLGVWMSFLTCYHFGGYHWEHHHRPGTPWWRLPSTRKTQQY</sequence>
<name>A0A2Z4FHD2_9DELT</name>
<dbReference type="InterPro" id="IPR005804">
    <property type="entry name" value="FA_desaturase_dom"/>
</dbReference>
<dbReference type="EMBL" id="CP030032">
    <property type="protein sequence ID" value="AWV88401.1"/>
    <property type="molecule type" value="Genomic_DNA"/>
</dbReference>
<keyword evidence="3" id="KW-1185">Reference proteome</keyword>